<comment type="caution">
    <text evidence="1">The sequence shown here is derived from an EMBL/GenBank/DDBJ whole genome shotgun (WGS) entry which is preliminary data.</text>
</comment>
<dbReference type="Proteomes" id="UP000031036">
    <property type="component" value="Unassembled WGS sequence"/>
</dbReference>
<gene>
    <name evidence="1" type="ORF">Tcan_12713</name>
</gene>
<organism evidence="1 2">
    <name type="scientific">Toxocara canis</name>
    <name type="common">Canine roundworm</name>
    <dbReference type="NCBI Taxonomy" id="6265"/>
    <lineage>
        <taxon>Eukaryota</taxon>
        <taxon>Metazoa</taxon>
        <taxon>Ecdysozoa</taxon>
        <taxon>Nematoda</taxon>
        <taxon>Chromadorea</taxon>
        <taxon>Rhabditida</taxon>
        <taxon>Spirurina</taxon>
        <taxon>Ascaridomorpha</taxon>
        <taxon>Ascaridoidea</taxon>
        <taxon>Toxocaridae</taxon>
        <taxon>Toxocara</taxon>
    </lineage>
</organism>
<name>A0A0B2UXA8_TOXCA</name>
<evidence type="ECO:0000313" key="2">
    <source>
        <dbReference type="Proteomes" id="UP000031036"/>
    </source>
</evidence>
<protein>
    <submittedName>
        <fullName evidence="1">Uncharacterized protein</fullName>
    </submittedName>
</protein>
<keyword evidence="2" id="KW-1185">Reference proteome</keyword>
<accession>A0A0B2UXA8</accession>
<evidence type="ECO:0000313" key="1">
    <source>
        <dbReference type="EMBL" id="KHN75681.1"/>
    </source>
</evidence>
<reference evidence="1 2" key="1">
    <citation type="submission" date="2014-11" db="EMBL/GenBank/DDBJ databases">
        <title>Genetic blueprint of the zoonotic pathogen Toxocara canis.</title>
        <authorList>
            <person name="Zhu X.-Q."/>
            <person name="Korhonen P.K."/>
            <person name="Cai H."/>
            <person name="Young N.D."/>
            <person name="Nejsum P."/>
            <person name="von Samson-Himmelstjerna G."/>
            <person name="Boag P.R."/>
            <person name="Tan P."/>
            <person name="Li Q."/>
            <person name="Min J."/>
            <person name="Yang Y."/>
            <person name="Wang X."/>
            <person name="Fang X."/>
            <person name="Hall R.S."/>
            <person name="Hofmann A."/>
            <person name="Sternberg P.W."/>
            <person name="Jex A.R."/>
            <person name="Gasser R.B."/>
        </authorList>
    </citation>
    <scope>NUCLEOTIDE SEQUENCE [LARGE SCALE GENOMIC DNA]</scope>
    <source>
        <strain evidence="1">PN_DK_2014</strain>
    </source>
</reference>
<dbReference type="EMBL" id="JPKZ01002642">
    <property type="protein sequence ID" value="KHN75681.1"/>
    <property type="molecule type" value="Genomic_DNA"/>
</dbReference>
<dbReference type="AlphaFoldDB" id="A0A0B2UXA8"/>
<sequence length="159" mass="17903">MVIFFMKASIFRMVRICTLSIMSVLFLTCKCQLSRRILVGVNHGPSLLRMGVVASSKGAVRLRPMVRFRPVVRLTSLGSTRKAKFGPVGPPRSMLARRRHHSSMFSTFNGHTRFANRMPGIRPPKGVANILNSIQNQDIFRSSAFVSKRQPRSFVVTNE</sequence>
<proteinExistence type="predicted"/>